<dbReference type="GO" id="GO:0006086">
    <property type="term" value="P:pyruvate decarboxylation to acetyl-CoA"/>
    <property type="evidence" value="ECO:0007669"/>
    <property type="project" value="InterPro"/>
</dbReference>
<dbReference type="InterPro" id="IPR050642">
    <property type="entry name" value="PDH_E1_Alpha_Subunit"/>
</dbReference>
<dbReference type="EMBL" id="UINC01023453">
    <property type="protein sequence ID" value="SVA95144.1"/>
    <property type="molecule type" value="Genomic_DNA"/>
</dbReference>
<dbReference type="GO" id="GO:0004739">
    <property type="term" value="F:pyruvate dehydrogenase (acetyl-transferring) activity"/>
    <property type="evidence" value="ECO:0007669"/>
    <property type="project" value="UniProtKB-EC"/>
</dbReference>
<dbReference type="SUPFAM" id="SSF52518">
    <property type="entry name" value="Thiamin diphosphate-binding fold (THDP-binding)"/>
    <property type="match status" value="1"/>
</dbReference>
<feature type="domain" description="Dehydrogenase E1 component" evidence="7">
    <location>
        <begin position="28"/>
        <end position="327"/>
    </location>
</feature>
<evidence type="ECO:0000256" key="5">
    <source>
        <dbReference type="ARBA" id="ARBA00023317"/>
    </source>
</evidence>
<keyword evidence="4" id="KW-0786">Thiamine pyrophosphate</keyword>
<dbReference type="InterPro" id="IPR001017">
    <property type="entry name" value="DH_E1"/>
</dbReference>
<comment type="cofactor">
    <cofactor evidence="1">
        <name>thiamine diphosphate</name>
        <dbReference type="ChEBI" id="CHEBI:58937"/>
    </cofactor>
</comment>
<evidence type="ECO:0000256" key="1">
    <source>
        <dbReference type="ARBA" id="ARBA00001964"/>
    </source>
</evidence>
<accession>A0A382A1C2</accession>
<evidence type="ECO:0000313" key="8">
    <source>
        <dbReference type="EMBL" id="SVA95144.1"/>
    </source>
</evidence>
<dbReference type="InterPro" id="IPR029061">
    <property type="entry name" value="THDP-binding"/>
</dbReference>
<evidence type="ECO:0000256" key="4">
    <source>
        <dbReference type="ARBA" id="ARBA00023052"/>
    </source>
</evidence>
<evidence type="ECO:0000256" key="2">
    <source>
        <dbReference type="ARBA" id="ARBA00012281"/>
    </source>
</evidence>
<dbReference type="InterPro" id="IPR017597">
    <property type="entry name" value="Pyrv_DH_E1_asu_subgrp-y"/>
</dbReference>
<dbReference type="EC" id="1.2.4.1" evidence="2"/>
<feature type="compositionally biased region" description="Polar residues" evidence="6">
    <location>
        <begin position="332"/>
        <end position="341"/>
    </location>
</feature>
<evidence type="ECO:0000256" key="6">
    <source>
        <dbReference type="SAM" id="MobiDB-lite"/>
    </source>
</evidence>
<keyword evidence="3" id="KW-0560">Oxidoreductase</keyword>
<keyword evidence="5" id="KW-0670">Pyruvate</keyword>
<dbReference type="CDD" id="cd02000">
    <property type="entry name" value="TPP_E1_PDC_ADC_BCADC"/>
    <property type="match status" value="1"/>
</dbReference>
<name>A0A382A1C2_9ZZZZ</name>
<dbReference type="FunFam" id="3.40.50.970:FF:000013">
    <property type="entry name" value="Pyruvate dehydrogenase E1 component subunit alpha"/>
    <property type="match status" value="1"/>
</dbReference>
<evidence type="ECO:0000256" key="3">
    <source>
        <dbReference type="ARBA" id="ARBA00023002"/>
    </source>
</evidence>
<dbReference type="PANTHER" id="PTHR11516">
    <property type="entry name" value="PYRUVATE DEHYDROGENASE E1 COMPONENT, ALPHA SUBUNIT BACTERIAL AND ORGANELLAR"/>
    <property type="match status" value="1"/>
</dbReference>
<dbReference type="AlphaFoldDB" id="A0A382A1C2"/>
<evidence type="ECO:0000259" key="7">
    <source>
        <dbReference type="Pfam" id="PF00676"/>
    </source>
</evidence>
<dbReference type="Pfam" id="PF00676">
    <property type="entry name" value="E1_dh"/>
    <property type="match status" value="1"/>
</dbReference>
<feature type="region of interest" description="Disordered" evidence="6">
    <location>
        <begin position="321"/>
        <end position="341"/>
    </location>
</feature>
<proteinExistence type="predicted"/>
<dbReference type="PANTHER" id="PTHR11516:SF60">
    <property type="entry name" value="PYRUVATE DEHYDROGENASE E1 COMPONENT SUBUNIT ALPHA"/>
    <property type="match status" value="1"/>
</dbReference>
<gene>
    <name evidence="8" type="ORF">METZ01_LOCUS147998</name>
</gene>
<sequence length="341" mass="37773">MTAAENDEKTMKTLEALEKEQALEFYSMMILIRRFEEAAERLYQRGMIRGFLHTYIGEEAIAVGAIPNLREDDYIIGHYRDHGHALARGLPPRTAMAELCGKATGSSGGKGGSMHLFDIKRHLMGGHAIVGGQFPLAVGMALGLKMKGELDSIVMCFFGDGAVQEGEFHETMNLASLWNLPIVFMLENNLYGMGTEVNRSNAAGQNIYSTAESYQIPAVQIDGMDLIQVRETVIEGISKVREGNGPVFIESMAYRFHGHSMADPSNYRDNEEVEEHRARDPIDRFKTVCIEKGLLTDADISRINEEIDSTVQDAVEFAEQSPAPAPEALFSNVYSEPDTNQ</sequence>
<dbReference type="NCBIfam" id="TIGR03182">
    <property type="entry name" value="PDH_E1_alph_y"/>
    <property type="match status" value="1"/>
</dbReference>
<reference evidence="8" key="1">
    <citation type="submission" date="2018-05" db="EMBL/GenBank/DDBJ databases">
        <authorList>
            <person name="Lanie J.A."/>
            <person name="Ng W.-L."/>
            <person name="Kazmierczak K.M."/>
            <person name="Andrzejewski T.M."/>
            <person name="Davidsen T.M."/>
            <person name="Wayne K.J."/>
            <person name="Tettelin H."/>
            <person name="Glass J.I."/>
            <person name="Rusch D."/>
            <person name="Podicherti R."/>
            <person name="Tsui H.-C.T."/>
            <person name="Winkler M.E."/>
        </authorList>
    </citation>
    <scope>NUCLEOTIDE SEQUENCE</scope>
</reference>
<organism evidence="8">
    <name type="scientific">marine metagenome</name>
    <dbReference type="NCBI Taxonomy" id="408172"/>
    <lineage>
        <taxon>unclassified sequences</taxon>
        <taxon>metagenomes</taxon>
        <taxon>ecological metagenomes</taxon>
    </lineage>
</organism>
<dbReference type="Gene3D" id="3.40.50.970">
    <property type="match status" value="1"/>
</dbReference>
<protein>
    <recommendedName>
        <fullName evidence="2">pyruvate dehydrogenase (acetyl-transferring)</fullName>
        <ecNumber evidence="2">1.2.4.1</ecNumber>
    </recommendedName>
</protein>